<gene>
    <name evidence="5" type="ORF">WH52_09660</name>
</gene>
<keyword evidence="2 3" id="KW-0040">ANK repeat</keyword>
<organism evidence="5 6">
    <name type="scientific">Tenacibaculum holothuriorum</name>
    <dbReference type="NCBI Taxonomy" id="1635173"/>
    <lineage>
        <taxon>Bacteria</taxon>
        <taxon>Pseudomonadati</taxon>
        <taxon>Bacteroidota</taxon>
        <taxon>Flavobacteriia</taxon>
        <taxon>Flavobacteriales</taxon>
        <taxon>Flavobacteriaceae</taxon>
        <taxon>Tenacibaculum</taxon>
    </lineage>
</organism>
<feature type="repeat" description="ANK" evidence="3">
    <location>
        <begin position="438"/>
        <end position="471"/>
    </location>
</feature>
<sequence length="495" mass="55562">MRALKSIVLLFLFFISTSLVAQENIFIGRSFWKIKPTIAQVEEKIKEGNSPSQLNRFGFDAVVYALLENADEAVIKHLLTKKGNDVNKLTHDGRTYIFWAAYKNNMPIVKHLLANGAKTDVIDDKGYSLLNFAAVAGVKNTKLYDLLIEKGANVLTEKTPKGANALLLIIPNLQDFTMVDYFVNKGLDLKSTDKYGNGVFNYVAQKDNRKMLELLIKKGLPYKELNKNGGNAMLFATRGSRRGYNSLNYFKYLENLGINPNITNKEGNTPLHNLAYRNKDIASLQYFIDKGVNINQANKDGNTPLLNAASRNSLEVIKLFADKTSNINHKNKDGHSVLTKALWNKPQVVQFLLEKGADVSIVDTKGYDLSYHLFKTFNSKGKKEFQQKLNTLKAKGLSVGKTQKDGSTLYHLAIEKQSIPMLDFIKTYKININAKNKKGLTALQKAVMMAKNDKIIKHLISQGADTSVKTDFEETLYDLAKENEALKNTDISFLK</sequence>
<feature type="repeat" description="ANK" evidence="3">
    <location>
        <begin position="92"/>
        <end position="124"/>
    </location>
</feature>
<feature type="signal peptide" evidence="4">
    <location>
        <begin position="1"/>
        <end position="21"/>
    </location>
</feature>
<evidence type="ECO:0000256" key="1">
    <source>
        <dbReference type="ARBA" id="ARBA00022737"/>
    </source>
</evidence>
<protein>
    <submittedName>
        <fullName evidence="5">Uncharacterized protein</fullName>
    </submittedName>
</protein>
<dbReference type="InParanoid" id="A0A1Y2PD09"/>
<dbReference type="PANTHER" id="PTHR24188:SF29">
    <property type="entry name" value="GH09064P"/>
    <property type="match status" value="1"/>
</dbReference>
<comment type="caution">
    <text evidence="5">The sequence shown here is derived from an EMBL/GenBank/DDBJ whole genome shotgun (WGS) entry which is preliminary data.</text>
</comment>
<evidence type="ECO:0000256" key="2">
    <source>
        <dbReference type="ARBA" id="ARBA00023043"/>
    </source>
</evidence>
<dbReference type="OrthoDB" id="2575953at2"/>
<evidence type="ECO:0000256" key="3">
    <source>
        <dbReference type="PROSITE-ProRule" id="PRU00023"/>
    </source>
</evidence>
<dbReference type="STRING" id="1635173.WH52_09660"/>
<keyword evidence="4" id="KW-0732">Signal</keyword>
<keyword evidence="6" id="KW-1185">Reference proteome</keyword>
<feature type="chain" id="PRO_5012847550" evidence="4">
    <location>
        <begin position="22"/>
        <end position="495"/>
    </location>
</feature>
<dbReference type="RefSeq" id="WP_086030748.1">
    <property type="nucleotide sequence ID" value="NZ_LAPZ01000007.1"/>
</dbReference>
<dbReference type="SMART" id="SM00248">
    <property type="entry name" value="ANK"/>
    <property type="match status" value="10"/>
</dbReference>
<dbReference type="PANTHER" id="PTHR24188">
    <property type="entry name" value="ANKYRIN REPEAT PROTEIN"/>
    <property type="match status" value="1"/>
</dbReference>
<dbReference type="PROSITE" id="PS50088">
    <property type="entry name" value="ANK_REPEAT"/>
    <property type="match status" value="5"/>
</dbReference>
<dbReference type="InterPro" id="IPR002110">
    <property type="entry name" value="Ankyrin_rpt"/>
</dbReference>
<reference evidence="5 6" key="1">
    <citation type="submission" date="2015-03" db="EMBL/GenBank/DDBJ databases">
        <title>Genome sequence of Tenacibaculum sp. S2-2, isolated from intestinal microbiota of sea cucumber, Apostichopus japonicas.</title>
        <authorList>
            <person name="Shao Z."/>
            <person name="Wang L."/>
            <person name="Li X."/>
        </authorList>
    </citation>
    <scope>NUCLEOTIDE SEQUENCE [LARGE SCALE GENOMIC DNA]</scope>
    <source>
        <strain evidence="5 6">S2-2</strain>
    </source>
</reference>
<accession>A0A1Y2PD09</accession>
<evidence type="ECO:0000313" key="5">
    <source>
        <dbReference type="EMBL" id="OSY87687.1"/>
    </source>
</evidence>
<dbReference type="SUPFAM" id="SSF48403">
    <property type="entry name" value="Ankyrin repeat"/>
    <property type="match status" value="2"/>
</dbReference>
<dbReference type="PROSITE" id="PS50297">
    <property type="entry name" value="ANK_REP_REGION"/>
    <property type="match status" value="4"/>
</dbReference>
<dbReference type="Gene3D" id="1.25.40.20">
    <property type="entry name" value="Ankyrin repeat-containing domain"/>
    <property type="match status" value="4"/>
</dbReference>
<dbReference type="InterPro" id="IPR036770">
    <property type="entry name" value="Ankyrin_rpt-contain_sf"/>
</dbReference>
<evidence type="ECO:0000313" key="6">
    <source>
        <dbReference type="Proteomes" id="UP000194221"/>
    </source>
</evidence>
<name>A0A1Y2PD09_9FLAO</name>
<evidence type="ECO:0000256" key="4">
    <source>
        <dbReference type="SAM" id="SignalP"/>
    </source>
</evidence>
<feature type="repeat" description="ANK" evidence="3">
    <location>
        <begin position="125"/>
        <end position="159"/>
    </location>
</feature>
<proteinExistence type="predicted"/>
<dbReference type="Pfam" id="PF12796">
    <property type="entry name" value="Ank_2"/>
    <property type="match status" value="3"/>
</dbReference>
<dbReference type="AlphaFoldDB" id="A0A1Y2PD09"/>
<feature type="repeat" description="ANK" evidence="3">
    <location>
        <begin position="300"/>
        <end position="332"/>
    </location>
</feature>
<feature type="repeat" description="ANK" evidence="3">
    <location>
        <begin position="266"/>
        <end position="299"/>
    </location>
</feature>
<dbReference type="EMBL" id="LAPZ01000007">
    <property type="protein sequence ID" value="OSY87687.1"/>
    <property type="molecule type" value="Genomic_DNA"/>
</dbReference>
<keyword evidence="1" id="KW-0677">Repeat</keyword>
<dbReference type="PRINTS" id="PR01415">
    <property type="entry name" value="ANKYRIN"/>
</dbReference>
<dbReference type="Proteomes" id="UP000194221">
    <property type="component" value="Unassembled WGS sequence"/>
</dbReference>